<dbReference type="Gene3D" id="3.30.230.10">
    <property type="match status" value="1"/>
</dbReference>
<name>A0AAU8A5R0_9FIRM</name>
<evidence type="ECO:0000256" key="5">
    <source>
        <dbReference type="ARBA" id="ARBA00022884"/>
    </source>
</evidence>
<keyword evidence="5 6" id="KW-0694">RNA-binding</keyword>
<dbReference type="HAMAP" id="MF_00227">
    <property type="entry name" value="RNase_P"/>
    <property type="match status" value="1"/>
</dbReference>
<dbReference type="GO" id="GO:0004526">
    <property type="term" value="F:ribonuclease P activity"/>
    <property type="evidence" value="ECO:0007669"/>
    <property type="project" value="UniProtKB-UniRule"/>
</dbReference>
<evidence type="ECO:0000256" key="2">
    <source>
        <dbReference type="ARBA" id="ARBA00022722"/>
    </source>
</evidence>
<protein>
    <recommendedName>
        <fullName evidence="6 7">Ribonuclease P protein component</fullName>
        <shortName evidence="6">RNase P protein</shortName>
        <shortName evidence="6">RNaseP protein</shortName>
        <ecNumber evidence="6 7">3.1.26.5</ecNumber>
    </recommendedName>
    <alternativeName>
        <fullName evidence="6">Protein C5</fullName>
    </alternativeName>
</protein>
<evidence type="ECO:0000256" key="3">
    <source>
        <dbReference type="ARBA" id="ARBA00022759"/>
    </source>
</evidence>
<reference evidence="8" key="1">
    <citation type="submission" date="2023-02" db="EMBL/GenBank/DDBJ databases">
        <title>Gut commensal Christensenella minuta modulates host metabolism via a new class of secondary bile acids.</title>
        <authorList>
            <person name="Liu C."/>
        </authorList>
    </citation>
    <scope>NUCLEOTIDE SEQUENCE</scope>
    <source>
        <strain evidence="8">CA70</strain>
    </source>
</reference>
<comment type="function">
    <text evidence="6">RNaseP catalyzes the removal of the 5'-leader sequence from pre-tRNA to produce the mature 5'-terminus. It can also cleave other RNA substrates such as 4.5S RNA. The protein component plays an auxiliary but essential role in vivo by binding to the 5'-leader sequence and broadening the substrate specificity of the ribozyme.</text>
</comment>
<dbReference type="GO" id="GO:0030677">
    <property type="term" value="C:ribonuclease P complex"/>
    <property type="evidence" value="ECO:0007669"/>
    <property type="project" value="TreeGrafter"/>
</dbReference>
<organism evidence="8">
    <name type="scientific">Christensenella massiliensis</name>
    <dbReference type="NCBI Taxonomy" id="1805714"/>
    <lineage>
        <taxon>Bacteria</taxon>
        <taxon>Bacillati</taxon>
        <taxon>Bacillota</taxon>
        <taxon>Clostridia</taxon>
        <taxon>Christensenellales</taxon>
        <taxon>Christensenellaceae</taxon>
        <taxon>Christensenella</taxon>
    </lineage>
</organism>
<dbReference type="AlphaFoldDB" id="A0AAU8A5R0"/>
<evidence type="ECO:0000256" key="1">
    <source>
        <dbReference type="ARBA" id="ARBA00022694"/>
    </source>
</evidence>
<dbReference type="EC" id="3.1.26.5" evidence="6 7"/>
<dbReference type="GO" id="GO:0001682">
    <property type="term" value="P:tRNA 5'-leader removal"/>
    <property type="evidence" value="ECO:0007669"/>
    <property type="project" value="UniProtKB-UniRule"/>
</dbReference>
<dbReference type="GO" id="GO:0000049">
    <property type="term" value="F:tRNA binding"/>
    <property type="evidence" value="ECO:0007669"/>
    <property type="project" value="UniProtKB-UniRule"/>
</dbReference>
<comment type="catalytic activity">
    <reaction evidence="6">
        <text>Endonucleolytic cleavage of RNA, removing 5'-extranucleotides from tRNA precursor.</text>
        <dbReference type="EC" id="3.1.26.5"/>
    </reaction>
</comment>
<dbReference type="SUPFAM" id="SSF54211">
    <property type="entry name" value="Ribosomal protein S5 domain 2-like"/>
    <property type="match status" value="1"/>
</dbReference>
<evidence type="ECO:0000313" key="8">
    <source>
        <dbReference type="EMBL" id="XCC61508.1"/>
    </source>
</evidence>
<dbReference type="InterPro" id="IPR020568">
    <property type="entry name" value="Ribosomal_Su5_D2-typ_SF"/>
</dbReference>
<dbReference type="Pfam" id="PF00825">
    <property type="entry name" value="Ribonuclease_P"/>
    <property type="match status" value="1"/>
</dbReference>
<dbReference type="NCBIfam" id="TIGR00188">
    <property type="entry name" value="rnpA"/>
    <property type="match status" value="1"/>
</dbReference>
<dbReference type="RefSeq" id="WP_079546329.1">
    <property type="nucleotide sequence ID" value="NZ_CP117826.1"/>
</dbReference>
<dbReference type="InterPro" id="IPR014721">
    <property type="entry name" value="Ribsml_uS5_D2-typ_fold_subgr"/>
</dbReference>
<comment type="similarity">
    <text evidence="6">Belongs to the RnpA family.</text>
</comment>
<keyword evidence="2 6" id="KW-0540">Nuclease</keyword>
<gene>
    <name evidence="6 8" type="primary">rnpA</name>
    <name evidence="8" type="ORF">PUP29_08185</name>
</gene>
<evidence type="ECO:0000256" key="4">
    <source>
        <dbReference type="ARBA" id="ARBA00022801"/>
    </source>
</evidence>
<dbReference type="InterPro" id="IPR000100">
    <property type="entry name" value="RNase_P"/>
</dbReference>
<keyword evidence="1 6" id="KW-0819">tRNA processing</keyword>
<keyword evidence="4 6" id="KW-0378">Hydrolase</keyword>
<evidence type="ECO:0000256" key="6">
    <source>
        <dbReference type="HAMAP-Rule" id="MF_00227"/>
    </source>
</evidence>
<dbReference type="PANTHER" id="PTHR33992:SF1">
    <property type="entry name" value="RIBONUCLEASE P PROTEIN COMPONENT"/>
    <property type="match status" value="1"/>
</dbReference>
<keyword evidence="3 6" id="KW-0255">Endonuclease</keyword>
<sequence length="113" mass="12855">MNVRTLKKNKEFSFVYRRGKPAGSRDMTLVSVKSRYGGIRAGFSVSKKVGNSVVRNRARRRMKEAFRTVLPELKGNYSLVFVARESISRAGFQDICAQMRRLAVRAGIRSDRP</sequence>
<dbReference type="GO" id="GO:0042781">
    <property type="term" value="F:3'-tRNA processing endoribonuclease activity"/>
    <property type="evidence" value="ECO:0007669"/>
    <property type="project" value="TreeGrafter"/>
</dbReference>
<proteinExistence type="inferred from homology"/>
<accession>A0AAU8A5R0</accession>
<dbReference type="EMBL" id="CP117826">
    <property type="protein sequence ID" value="XCC61508.1"/>
    <property type="molecule type" value="Genomic_DNA"/>
</dbReference>
<evidence type="ECO:0000256" key="7">
    <source>
        <dbReference type="NCBIfam" id="TIGR00188"/>
    </source>
</evidence>
<comment type="subunit">
    <text evidence="6">Consists of a catalytic RNA component (M1 or rnpB) and a protein subunit.</text>
</comment>
<dbReference type="PANTHER" id="PTHR33992">
    <property type="entry name" value="RIBONUCLEASE P PROTEIN COMPONENT"/>
    <property type="match status" value="1"/>
</dbReference>